<evidence type="ECO:0000313" key="7">
    <source>
        <dbReference type="Proteomes" id="UP000636458"/>
    </source>
</evidence>
<dbReference type="Gene3D" id="3.40.1090.10">
    <property type="entry name" value="Cytosolic phospholipase A2 catalytic domain"/>
    <property type="match status" value="2"/>
</dbReference>
<evidence type="ECO:0000256" key="3">
    <source>
        <dbReference type="ARBA" id="ARBA00023098"/>
    </source>
</evidence>
<dbReference type="InterPro" id="IPR002641">
    <property type="entry name" value="PNPLA_dom"/>
</dbReference>
<evidence type="ECO:0000256" key="1">
    <source>
        <dbReference type="ARBA" id="ARBA00022801"/>
    </source>
</evidence>
<organism evidence="6 7">
    <name type="scientific">Lacisediminihabitans changchengi</name>
    <dbReference type="NCBI Taxonomy" id="2787634"/>
    <lineage>
        <taxon>Bacteria</taxon>
        <taxon>Bacillati</taxon>
        <taxon>Actinomycetota</taxon>
        <taxon>Actinomycetes</taxon>
        <taxon>Micrococcales</taxon>
        <taxon>Microbacteriaceae</taxon>
        <taxon>Lacisediminihabitans</taxon>
    </lineage>
</organism>
<protein>
    <submittedName>
        <fullName evidence="6">Patatin-like phospholipase family protein</fullName>
    </submittedName>
</protein>
<name>A0A934W1T1_9MICO</name>
<keyword evidence="3 4" id="KW-0443">Lipid metabolism</keyword>
<evidence type="ECO:0000256" key="4">
    <source>
        <dbReference type="PROSITE-ProRule" id="PRU01161"/>
    </source>
</evidence>
<comment type="caution">
    <text evidence="6">The sequence shown here is derived from an EMBL/GenBank/DDBJ whole genome shotgun (WGS) entry which is preliminary data.</text>
</comment>
<dbReference type="Pfam" id="PF01734">
    <property type="entry name" value="Patatin"/>
    <property type="match status" value="1"/>
</dbReference>
<feature type="active site" description="Nucleophile" evidence="4">
    <location>
        <position position="47"/>
    </location>
</feature>
<dbReference type="RefSeq" id="WP_200554472.1">
    <property type="nucleotide sequence ID" value="NZ_JAEPES010000001.1"/>
</dbReference>
<proteinExistence type="predicted"/>
<feature type="short sequence motif" description="GXGXXG" evidence="4">
    <location>
        <begin position="9"/>
        <end position="14"/>
    </location>
</feature>
<dbReference type="SUPFAM" id="SSF52151">
    <property type="entry name" value="FabD/lysophospholipase-like"/>
    <property type="match status" value="1"/>
</dbReference>
<accession>A0A934W1T1</accession>
<gene>
    <name evidence="6" type="ORF">IV501_00555</name>
</gene>
<feature type="short sequence motif" description="GXSXG" evidence="4">
    <location>
        <begin position="45"/>
        <end position="49"/>
    </location>
</feature>
<feature type="domain" description="PNPLA" evidence="5">
    <location>
        <begin position="5"/>
        <end position="202"/>
    </location>
</feature>
<sequence>MPGALVLSGGGLAGIAWEVGVLAGIANESADVFAKLTRPETTYLGTSAGSAVASQLAGGTPIEELYAQQVAEETAELGAEIDAVAFSEQMAKLMEGVTSPEEARRRIGAFARAADTGSSSARRAVIEARLTVKEWPDRRLLITAVDTDSGELRIFDRESGVSLVDAVSASCAVPGVWPTVEIDGRHYTDGGVRSTSNVDLIAGSDPVLVLTPAPEFGPLGPTIAPEQVAAIGIGARTLVFADEASLIAFGSNPLDPAVRPAAAQAGRAQGKRLAAELLAIWG</sequence>
<evidence type="ECO:0000259" key="5">
    <source>
        <dbReference type="PROSITE" id="PS51635"/>
    </source>
</evidence>
<dbReference type="PANTHER" id="PTHR14226">
    <property type="entry name" value="NEUROPATHY TARGET ESTERASE/SWISS CHEESE D.MELANOGASTER"/>
    <property type="match status" value="1"/>
</dbReference>
<keyword evidence="2 4" id="KW-0442">Lipid degradation</keyword>
<reference evidence="6" key="1">
    <citation type="submission" date="2021-01" db="EMBL/GenBank/DDBJ databases">
        <title>Lacisediminihabitans sp. nov. strain G11-30, isolated from Antarctic Soil.</title>
        <authorList>
            <person name="Li J."/>
        </authorList>
    </citation>
    <scope>NUCLEOTIDE SEQUENCE</scope>
    <source>
        <strain evidence="6">G11-30</strain>
    </source>
</reference>
<dbReference type="InterPro" id="IPR050301">
    <property type="entry name" value="NTE"/>
</dbReference>
<dbReference type="GO" id="GO:0016787">
    <property type="term" value="F:hydrolase activity"/>
    <property type="evidence" value="ECO:0007669"/>
    <property type="project" value="UniProtKB-UniRule"/>
</dbReference>
<keyword evidence="7" id="KW-1185">Reference proteome</keyword>
<dbReference type="GO" id="GO:0016042">
    <property type="term" value="P:lipid catabolic process"/>
    <property type="evidence" value="ECO:0007669"/>
    <property type="project" value="UniProtKB-UniRule"/>
</dbReference>
<dbReference type="InterPro" id="IPR016035">
    <property type="entry name" value="Acyl_Trfase/lysoPLipase"/>
</dbReference>
<dbReference type="PANTHER" id="PTHR14226:SF57">
    <property type="entry name" value="BLR7027 PROTEIN"/>
    <property type="match status" value="1"/>
</dbReference>
<dbReference type="PROSITE" id="PS51635">
    <property type="entry name" value="PNPLA"/>
    <property type="match status" value="1"/>
</dbReference>
<dbReference type="Proteomes" id="UP000636458">
    <property type="component" value="Unassembled WGS sequence"/>
</dbReference>
<dbReference type="AlphaFoldDB" id="A0A934W1T1"/>
<evidence type="ECO:0000256" key="2">
    <source>
        <dbReference type="ARBA" id="ARBA00022963"/>
    </source>
</evidence>
<keyword evidence="1 4" id="KW-0378">Hydrolase</keyword>
<feature type="short sequence motif" description="DGA/G" evidence="4">
    <location>
        <begin position="189"/>
        <end position="191"/>
    </location>
</feature>
<feature type="active site" description="Proton acceptor" evidence="4">
    <location>
        <position position="189"/>
    </location>
</feature>
<dbReference type="EMBL" id="JAEPES010000001">
    <property type="protein sequence ID" value="MBK4346111.1"/>
    <property type="molecule type" value="Genomic_DNA"/>
</dbReference>
<evidence type="ECO:0000313" key="6">
    <source>
        <dbReference type="EMBL" id="MBK4346111.1"/>
    </source>
</evidence>